<evidence type="ECO:0000313" key="1">
    <source>
        <dbReference type="EMBL" id="AEX62584.1"/>
    </source>
</evidence>
<accession>H2EDW1</accession>
<organism evidence="1">
    <name type="scientific">Moumouvirus sp. 'Monve'</name>
    <dbReference type="NCBI Taxonomy" id="1128131"/>
    <lineage>
        <taxon>Viruses</taxon>
        <taxon>Varidnaviria</taxon>
        <taxon>Bamfordvirae</taxon>
        <taxon>Nucleocytoviricota</taxon>
        <taxon>Megaviricetes</taxon>
        <taxon>Imitervirales</taxon>
        <taxon>Mimiviridae</taxon>
        <taxon>Megamimivirinae</taxon>
        <taxon>Moumouvirus</taxon>
    </lineage>
</organism>
<proteinExistence type="predicted"/>
<name>H2EDW1_9VIRU</name>
<protein>
    <submittedName>
        <fullName evidence="1">Uncharacterized protein</fullName>
    </submittedName>
</protein>
<sequence length="181" mass="21962">MKHLSRYHDMSNSTSLVYVFNNEYVYEPYTEYPTLTSVWKYFLMTTGSELEKIYKNKKYKNINKTLLYERIVFWIILKIIYDSLKFDIPMYTIHDYLIISESNKPNNIIFDYIWNKLNYMREIMPQSLFSNQDNENIYDDLLLNNIIGLDNDILLREIRFYSKIIIMIPGFQQYLNNITST</sequence>
<dbReference type="EMBL" id="JN885997">
    <property type="protein sequence ID" value="AEX62584.1"/>
    <property type="molecule type" value="Genomic_DNA"/>
</dbReference>
<gene>
    <name evidence="1" type="ORF">mv_L379</name>
</gene>
<reference evidence="1" key="1">
    <citation type="submission" date="2011-10" db="EMBL/GenBank/DDBJ databases">
        <title>Provirophages and transpovirons: unique mobilome of giant viruses.</title>
        <authorList>
            <person name="Desnues C."/>
            <person name="LaScola B."/>
            <person name="Yutin N."/>
            <person name="Fournous G."/>
            <person name="Koonin E."/>
            <person name="Raoult D."/>
        </authorList>
    </citation>
    <scope>NUCLEOTIDE SEQUENCE</scope>
    <source>
        <strain evidence="1">Mv13-mv</strain>
    </source>
</reference>